<feature type="transmembrane region" description="Helical" evidence="1">
    <location>
        <begin position="113"/>
        <end position="136"/>
    </location>
</feature>
<organism evidence="2 3">
    <name type="scientific">Basidiobolus ranarum</name>
    <dbReference type="NCBI Taxonomy" id="34480"/>
    <lineage>
        <taxon>Eukaryota</taxon>
        <taxon>Fungi</taxon>
        <taxon>Fungi incertae sedis</taxon>
        <taxon>Zoopagomycota</taxon>
        <taxon>Entomophthoromycotina</taxon>
        <taxon>Basidiobolomycetes</taxon>
        <taxon>Basidiobolales</taxon>
        <taxon>Basidiobolaceae</taxon>
        <taxon>Basidiobolus</taxon>
    </lineage>
</organism>
<sequence length="448" mass="50719">MLKEKLRKILAAIAVVFWLRGPYIQIFLLGALYSSYVQNTLILELVNNTFSRYFETVLHKYFWQHLLLGIGGIFSGILLHALDTRKSLLYCGVFLFLYSGSHLSYTFFGYKEIVLFGYLFSSLGNSLLWTTVGTMLTTYPTEGQLGKVIALFFTVVNTVKLACLFLPQSLMNSFDNQGNIKVSFWTYVFLGGIGLSTILSLIIASSKQVTRWNESKPRSLEKRTFKNYLTVVKRDLSSVEGALIIVTMFLWHMHHSSETGQELIKATRDLHYVEVCRGLFSIFFLFPFGFFLDTWFTRRTRGLLGLVVITLLGTWILVYKSNLLSHLVDAPLYGKINGYFGILGAYSSLLSLYIIWIIGQSSDDPLTVSTYFGISKTFQVICDVSIETYPSIVTYDVLNRSIFALLLICIYITLSYLTRSSQTYTQLPTDPALVESTTSLSEEGSNPV</sequence>
<feature type="transmembrane region" description="Helical" evidence="1">
    <location>
        <begin position="9"/>
        <end position="33"/>
    </location>
</feature>
<dbReference type="Proteomes" id="UP001479436">
    <property type="component" value="Unassembled WGS sequence"/>
</dbReference>
<dbReference type="InterPro" id="IPR036259">
    <property type="entry name" value="MFS_trans_sf"/>
</dbReference>
<feature type="transmembrane region" description="Helical" evidence="1">
    <location>
        <begin position="275"/>
        <end position="296"/>
    </location>
</feature>
<evidence type="ECO:0000313" key="3">
    <source>
        <dbReference type="Proteomes" id="UP001479436"/>
    </source>
</evidence>
<evidence type="ECO:0000256" key="1">
    <source>
        <dbReference type="SAM" id="Phobius"/>
    </source>
</evidence>
<feature type="transmembrane region" description="Helical" evidence="1">
    <location>
        <begin position="397"/>
        <end position="417"/>
    </location>
</feature>
<dbReference type="EMBL" id="JASJQH010007806">
    <property type="protein sequence ID" value="KAK9701528.1"/>
    <property type="molecule type" value="Genomic_DNA"/>
</dbReference>
<feature type="transmembrane region" description="Helical" evidence="1">
    <location>
        <begin position="182"/>
        <end position="204"/>
    </location>
</feature>
<accession>A0ABR2VTG4</accession>
<feature type="transmembrane region" description="Helical" evidence="1">
    <location>
        <begin position="88"/>
        <end position="107"/>
    </location>
</feature>
<gene>
    <name evidence="2" type="ORF">K7432_011678</name>
</gene>
<comment type="caution">
    <text evidence="2">The sequence shown here is derived from an EMBL/GenBank/DDBJ whole genome shotgun (WGS) entry which is preliminary data.</text>
</comment>
<protein>
    <submittedName>
        <fullName evidence="2">Uncharacterized protein</fullName>
    </submittedName>
</protein>
<feature type="transmembrane region" description="Helical" evidence="1">
    <location>
        <begin position="302"/>
        <end position="319"/>
    </location>
</feature>
<name>A0ABR2VTG4_9FUNG</name>
<feature type="transmembrane region" description="Helical" evidence="1">
    <location>
        <begin position="339"/>
        <end position="359"/>
    </location>
</feature>
<reference evidence="2 3" key="1">
    <citation type="submission" date="2023-04" db="EMBL/GenBank/DDBJ databases">
        <title>Genome of Basidiobolus ranarum AG-B5.</title>
        <authorList>
            <person name="Stajich J.E."/>
            <person name="Carter-House D."/>
            <person name="Gryganskyi A."/>
        </authorList>
    </citation>
    <scope>NUCLEOTIDE SEQUENCE [LARGE SCALE GENOMIC DNA]</scope>
    <source>
        <strain evidence="2 3">AG-B5</strain>
    </source>
</reference>
<evidence type="ECO:0000313" key="2">
    <source>
        <dbReference type="EMBL" id="KAK9701528.1"/>
    </source>
</evidence>
<feature type="transmembrane region" description="Helical" evidence="1">
    <location>
        <begin position="61"/>
        <end position="81"/>
    </location>
</feature>
<dbReference type="SUPFAM" id="SSF103473">
    <property type="entry name" value="MFS general substrate transporter"/>
    <property type="match status" value="1"/>
</dbReference>
<keyword evidence="1" id="KW-0472">Membrane</keyword>
<proteinExistence type="predicted"/>
<keyword evidence="1" id="KW-0812">Transmembrane</keyword>
<keyword evidence="1" id="KW-1133">Transmembrane helix</keyword>
<keyword evidence="3" id="KW-1185">Reference proteome</keyword>
<feature type="transmembrane region" description="Helical" evidence="1">
    <location>
        <begin position="148"/>
        <end position="170"/>
    </location>
</feature>